<keyword evidence="2" id="KW-1185">Reference proteome</keyword>
<dbReference type="EMBL" id="AUSU01004267">
    <property type="protein sequence ID" value="EPS65376.1"/>
    <property type="molecule type" value="Genomic_DNA"/>
</dbReference>
<evidence type="ECO:0000313" key="2">
    <source>
        <dbReference type="Proteomes" id="UP000015453"/>
    </source>
</evidence>
<dbReference type="OrthoDB" id="1435641at2759"/>
<proteinExistence type="predicted"/>
<accession>S8CL04</accession>
<dbReference type="AlphaFoldDB" id="S8CL04"/>
<reference evidence="1 2" key="1">
    <citation type="journal article" date="2013" name="BMC Genomics">
        <title>The miniature genome of a carnivorous plant Genlisea aurea contains a low number of genes and short non-coding sequences.</title>
        <authorList>
            <person name="Leushkin E.V."/>
            <person name="Sutormin R.A."/>
            <person name="Nabieva E.R."/>
            <person name="Penin A.A."/>
            <person name="Kondrashov A.S."/>
            <person name="Logacheva M.D."/>
        </authorList>
    </citation>
    <scope>NUCLEOTIDE SEQUENCE [LARGE SCALE GENOMIC DNA]</scope>
</reference>
<dbReference type="Proteomes" id="UP000015453">
    <property type="component" value="Unassembled WGS sequence"/>
</dbReference>
<organism evidence="1 2">
    <name type="scientific">Genlisea aurea</name>
    <dbReference type="NCBI Taxonomy" id="192259"/>
    <lineage>
        <taxon>Eukaryota</taxon>
        <taxon>Viridiplantae</taxon>
        <taxon>Streptophyta</taxon>
        <taxon>Embryophyta</taxon>
        <taxon>Tracheophyta</taxon>
        <taxon>Spermatophyta</taxon>
        <taxon>Magnoliopsida</taxon>
        <taxon>eudicotyledons</taxon>
        <taxon>Gunneridae</taxon>
        <taxon>Pentapetalae</taxon>
        <taxon>asterids</taxon>
        <taxon>lamiids</taxon>
        <taxon>Lamiales</taxon>
        <taxon>Lentibulariaceae</taxon>
        <taxon>Genlisea</taxon>
    </lineage>
</organism>
<evidence type="ECO:0000313" key="1">
    <source>
        <dbReference type="EMBL" id="EPS65376.1"/>
    </source>
</evidence>
<comment type="caution">
    <text evidence="1">The sequence shown here is derived from an EMBL/GenBank/DDBJ whole genome shotgun (WGS) entry which is preliminary data.</text>
</comment>
<sequence>MGNGDIRGVRIAPTAPPVTHLLFADDIFIFGKATAGEFSSIKDALELYEGDIPTTVADIRTGQQGWNVELIQQTFSPHETSMILSLPLSDISTSDELYWHPTTSGLFTVKSAYQLSSQSQTNANNSCFDSTFWKIIWKLEVASKMKIVDSNRLSGVPKGWNTYERLLHSDLLGRPPEYDSR</sequence>
<protein>
    <recommendedName>
        <fullName evidence="3">Reverse transcriptase domain-containing protein</fullName>
    </recommendedName>
</protein>
<evidence type="ECO:0008006" key="3">
    <source>
        <dbReference type="Google" id="ProtNLM"/>
    </source>
</evidence>
<gene>
    <name evidence="1" type="ORF">M569_09402</name>
</gene>
<name>S8CL04_9LAMI</name>